<accession>A0A3P8HPI1</accession>
<gene>
    <name evidence="1" type="ORF">SMTD_LOCUS21221</name>
</gene>
<evidence type="ECO:0000313" key="2">
    <source>
        <dbReference type="Proteomes" id="UP000269396"/>
    </source>
</evidence>
<dbReference type="AlphaFoldDB" id="A0A3P8HPI1"/>
<protein>
    <submittedName>
        <fullName evidence="1">Uncharacterized protein</fullName>
    </submittedName>
</protein>
<proteinExistence type="predicted"/>
<sequence>MASNYFEPEFNSIQLHRQYPQNVLLDDKNRSIWYLSKDEDSLPTNTLYESSNSRYHQQENLKQTKENQQMNKNKITKSQLLTDQHSKSDSRLDLIRSIDLSNDSSDIDKRNSLSVTESIVKPNELSSQMYKPQKIHNYQSSIV</sequence>
<evidence type="ECO:0000313" key="1">
    <source>
        <dbReference type="EMBL" id="VDP84414.1"/>
    </source>
</evidence>
<name>A0A3P8HPI1_9TREM</name>
<organism evidence="1 2">
    <name type="scientific">Schistosoma mattheei</name>
    <dbReference type="NCBI Taxonomy" id="31246"/>
    <lineage>
        <taxon>Eukaryota</taxon>
        <taxon>Metazoa</taxon>
        <taxon>Spiralia</taxon>
        <taxon>Lophotrochozoa</taxon>
        <taxon>Platyhelminthes</taxon>
        <taxon>Trematoda</taxon>
        <taxon>Digenea</taxon>
        <taxon>Strigeidida</taxon>
        <taxon>Schistosomatoidea</taxon>
        <taxon>Schistosomatidae</taxon>
        <taxon>Schistosoma</taxon>
    </lineage>
</organism>
<keyword evidence="2" id="KW-1185">Reference proteome</keyword>
<dbReference type="Proteomes" id="UP000269396">
    <property type="component" value="Unassembled WGS sequence"/>
</dbReference>
<reference evidence="1 2" key="1">
    <citation type="submission" date="2018-11" db="EMBL/GenBank/DDBJ databases">
        <authorList>
            <consortium name="Pathogen Informatics"/>
        </authorList>
    </citation>
    <scope>NUCLEOTIDE SEQUENCE [LARGE SCALE GENOMIC DNA]</scope>
    <source>
        <strain>Denwood</strain>
        <strain evidence="2">Zambia</strain>
    </source>
</reference>
<dbReference type="EMBL" id="UZAL01046674">
    <property type="protein sequence ID" value="VDP84414.1"/>
    <property type="molecule type" value="Genomic_DNA"/>
</dbReference>